<evidence type="ECO:0000313" key="2">
    <source>
        <dbReference type="EMBL" id="CAL8146694.1"/>
    </source>
</evidence>
<reference evidence="2 3" key="1">
    <citation type="submission" date="2024-08" db="EMBL/GenBank/DDBJ databases">
        <authorList>
            <person name="Cucini C."/>
            <person name="Frati F."/>
        </authorList>
    </citation>
    <scope>NUCLEOTIDE SEQUENCE [LARGE SCALE GENOMIC DNA]</scope>
</reference>
<dbReference type="Pfam" id="PF12937">
    <property type="entry name" value="F-box-like"/>
    <property type="match status" value="1"/>
</dbReference>
<organism evidence="2 3">
    <name type="scientific">Orchesella dallaii</name>
    <dbReference type="NCBI Taxonomy" id="48710"/>
    <lineage>
        <taxon>Eukaryota</taxon>
        <taxon>Metazoa</taxon>
        <taxon>Ecdysozoa</taxon>
        <taxon>Arthropoda</taxon>
        <taxon>Hexapoda</taxon>
        <taxon>Collembola</taxon>
        <taxon>Entomobryomorpha</taxon>
        <taxon>Entomobryoidea</taxon>
        <taxon>Orchesellidae</taxon>
        <taxon>Orchesellinae</taxon>
        <taxon>Orchesella</taxon>
    </lineage>
</organism>
<accession>A0ABP1S823</accession>
<dbReference type="CDD" id="cd09917">
    <property type="entry name" value="F-box_SF"/>
    <property type="match status" value="1"/>
</dbReference>
<dbReference type="InterPro" id="IPR036047">
    <property type="entry name" value="F-box-like_dom_sf"/>
</dbReference>
<dbReference type="EMBL" id="CAXLJM020000164">
    <property type="protein sequence ID" value="CAL8146694.1"/>
    <property type="molecule type" value="Genomic_DNA"/>
</dbReference>
<name>A0ABP1S823_9HEXA</name>
<feature type="domain" description="F-box" evidence="1">
    <location>
        <begin position="35"/>
        <end position="71"/>
    </location>
</feature>
<dbReference type="SUPFAM" id="SSF81383">
    <property type="entry name" value="F-box domain"/>
    <property type="match status" value="1"/>
</dbReference>
<dbReference type="InterPro" id="IPR001810">
    <property type="entry name" value="F-box_dom"/>
</dbReference>
<dbReference type="Gene3D" id="3.80.10.10">
    <property type="entry name" value="Ribonuclease Inhibitor"/>
    <property type="match status" value="1"/>
</dbReference>
<keyword evidence="3" id="KW-1185">Reference proteome</keyword>
<gene>
    <name evidence="2" type="ORF">ODALV1_LOCUS30900</name>
</gene>
<protein>
    <recommendedName>
        <fullName evidence="1">F-box domain-containing protein</fullName>
    </recommendedName>
</protein>
<dbReference type="InterPro" id="IPR032675">
    <property type="entry name" value="LRR_dom_sf"/>
</dbReference>
<comment type="caution">
    <text evidence="2">The sequence shown here is derived from an EMBL/GenBank/DDBJ whole genome shotgun (WGS) entry which is preliminary data.</text>
</comment>
<dbReference type="Proteomes" id="UP001642540">
    <property type="component" value="Unassembled WGS sequence"/>
</dbReference>
<proteinExistence type="predicted"/>
<sequence>MEKPVESSKGPTRWLKILQQKIERLTLNPPRFNGRIPPELQEFILEKVNDDATLWRCRLVCSYWNQIASSLLAKRQLDNRTKWNPRLSNIFLSPCVISQSKRWNISYSSFKASLPLRYLDDESSNPLPTNSLTISGKSGTWNGEDLDKKYMPSAKGPSWKQPDVEKLFTKCGIFITTFSLHNLEITELEISEILEKLPNLVLLSFSFLEPQSPRKRHKEELQLEEWKVNPVKLCPNLTHVKLKYCTPEPIFWLLRLCANTLISLDIEYCFDPIPPLRLSSFKELRELKICVLYRSAFTEILSKFVVNDVPLLRNLSIIMYTEGIGAPVLTEEVLSFAHAFRDTLNYLYFDVHESDMLVKLLPRRSWGIFPLVTELVISNPGSKWIVTKLKKKLELNFPKLESLQFHSDCEWHHSRVKPEPWHPR</sequence>
<evidence type="ECO:0000259" key="1">
    <source>
        <dbReference type="Pfam" id="PF12937"/>
    </source>
</evidence>
<evidence type="ECO:0000313" key="3">
    <source>
        <dbReference type="Proteomes" id="UP001642540"/>
    </source>
</evidence>